<dbReference type="CDD" id="cd03039">
    <property type="entry name" value="GST_N_Sigma_like"/>
    <property type="match status" value="1"/>
</dbReference>
<protein>
    <recommendedName>
        <fullName evidence="1">glutathione transferase</fullName>
        <ecNumber evidence="1">2.5.1.18</ecNumber>
    </recommendedName>
</protein>
<dbReference type="SUPFAM" id="SSF52833">
    <property type="entry name" value="Thioredoxin-like"/>
    <property type="match status" value="1"/>
</dbReference>
<evidence type="ECO:0000256" key="2">
    <source>
        <dbReference type="ARBA" id="ARBA00022679"/>
    </source>
</evidence>
<keyword evidence="7" id="KW-1185">Reference proteome</keyword>
<keyword evidence="2" id="KW-0808">Transferase</keyword>
<dbReference type="AlphaFoldDB" id="A0A9P6R1Z2"/>
<dbReference type="InterPro" id="IPR004045">
    <property type="entry name" value="Glutathione_S-Trfase_N"/>
</dbReference>
<feature type="domain" description="GST C-terminal" evidence="5">
    <location>
        <begin position="107"/>
        <end position="244"/>
    </location>
</feature>
<evidence type="ECO:0000256" key="1">
    <source>
        <dbReference type="ARBA" id="ARBA00012452"/>
    </source>
</evidence>
<dbReference type="SUPFAM" id="SSF47616">
    <property type="entry name" value="GST C-terminal domain-like"/>
    <property type="match status" value="1"/>
</dbReference>
<comment type="catalytic activity">
    <reaction evidence="3">
        <text>RX + glutathione = an S-substituted glutathione + a halide anion + H(+)</text>
        <dbReference type="Rhea" id="RHEA:16437"/>
        <dbReference type="ChEBI" id="CHEBI:15378"/>
        <dbReference type="ChEBI" id="CHEBI:16042"/>
        <dbReference type="ChEBI" id="CHEBI:17792"/>
        <dbReference type="ChEBI" id="CHEBI:57925"/>
        <dbReference type="ChEBI" id="CHEBI:90779"/>
        <dbReference type="EC" id="2.5.1.18"/>
    </reaction>
</comment>
<dbReference type="Gene3D" id="3.40.30.10">
    <property type="entry name" value="Glutaredoxin"/>
    <property type="match status" value="1"/>
</dbReference>
<organism evidence="6 7">
    <name type="scientific">Dissophora globulifera</name>
    <dbReference type="NCBI Taxonomy" id="979702"/>
    <lineage>
        <taxon>Eukaryota</taxon>
        <taxon>Fungi</taxon>
        <taxon>Fungi incertae sedis</taxon>
        <taxon>Mucoromycota</taxon>
        <taxon>Mortierellomycotina</taxon>
        <taxon>Mortierellomycetes</taxon>
        <taxon>Mortierellales</taxon>
        <taxon>Mortierellaceae</taxon>
        <taxon>Dissophora</taxon>
    </lineage>
</organism>
<dbReference type="SFLD" id="SFLDS00019">
    <property type="entry name" value="Glutathione_Transferase_(cytos"/>
    <property type="match status" value="1"/>
</dbReference>
<dbReference type="PANTHER" id="PTHR11571:SF224">
    <property type="entry name" value="HEMATOPOIETIC PROSTAGLANDIN D SYNTHASE"/>
    <property type="match status" value="1"/>
</dbReference>
<dbReference type="Gene3D" id="1.20.1050.10">
    <property type="match status" value="1"/>
</dbReference>
<evidence type="ECO:0000256" key="3">
    <source>
        <dbReference type="ARBA" id="ARBA00047960"/>
    </source>
</evidence>
<dbReference type="PANTHER" id="PTHR11571">
    <property type="entry name" value="GLUTATHIONE S-TRANSFERASE"/>
    <property type="match status" value="1"/>
</dbReference>
<dbReference type="InterPro" id="IPR004046">
    <property type="entry name" value="GST_C"/>
</dbReference>
<dbReference type="GO" id="GO:0004364">
    <property type="term" value="F:glutathione transferase activity"/>
    <property type="evidence" value="ECO:0007669"/>
    <property type="project" value="UniProtKB-EC"/>
</dbReference>
<dbReference type="InterPro" id="IPR036249">
    <property type="entry name" value="Thioredoxin-like_sf"/>
</dbReference>
<dbReference type="Pfam" id="PF14497">
    <property type="entry name" value="GST_C_3"/>
    <property type="match status" value="1"/>
</dbReference>
<dbReference type="PROSITE" id="PS50404">
    <property type="entry name" value="GST_NTER"/>
    <property type="match status" value="1"/>
</dbReference>
<comment type="caution">
    <text evidence="6">The sequence shown here is derived from an EMBL/GenBank/DDBJ whole genome shotgun (WGS) entry which is preliminary data.</text>
</comment>
<dbReference type="Proteomes" id="UP000738325">
    <property type="component" value="Unassembled WGS sequence"/>
</dbReference>
<name>A0A9P6R1Z2_9FUNG</name>
<dbReference type="EMBL" id="JAAAIP010001195">
    <property type="protein sequence ID" value="KAG0309402.1"/>
    <property type="molecule type" value="Genomic_DNA"/>
</dbReference>
<dbReference type="OrthoDB" id="414243at2759"/>
<evidence type="ECO:0000259" key="5">
    <source>
        <dbReference type="PROSITE" id="PS50405"/>
    </source>
</evidence>
<dbReference type="InterPro" id="IPR036282">
    <property type="entry name" value="Glutathione-S-Trfase_C_sf"/>
</dbReference>
<dbReference type="InterPro" id="IPR040079">
    <property type="entry name" value="Glutathione_S-Trfase"/>
</dbReference>
<proteinExistence type="predicted"/>
<evidence type="ECO:0000259" key="4">
    <source>
        <dbReference type="PROSITE" id="PS50404"/>
    </source>
</evidence>
<feature type="domain" description="GST N-terminal" evidence="4">
    <location>
        <begin position="26"/>
        <end position="105"/>
    </location>
</feature>
<dbReference type="PROSITE" id="PS50405">
    <property type="entry name" value="GST_CTER"/>
    <property type="match status" value="1"/>
</dbReference>
<dbReference type="InterPro" id="IPR010987">
    <property type="entry name" value="Glutathione-S-Trfase_C-like"/>
</dbReference>
<accession>A0A9P6R1Z2</accession>
<reference evidence="6" key="1">
    <citation type="journal article" date="2020" name="Fungal Divers.">
        <title>Resolving the Mortierellaceae phylogeny through synthesis of multi-gene phylogenetics and phylogenomics.</title>
        <authorList>
            <person name="Vandepol N."/>
            <person name="Liber J."/>
            <person name="Desiro A."/>
            <person name="Na H."/>
            <person name="Kennedy M."/>
            <person name="Barry K."/>
            <person name="Grigoriev I.V."/>
            <person name="Miller A.N."/>
            <person name="O'Donnell K."/>
            <person name="Stajich J.E."/>
            <person name="Bonito G."/>
        </authorList>
    </citation>
    <scope>NUCLEOTIDE SEQUENCE</scope>
    <source>
        <strain evidence="6">REB-010B</strain>
    </source>
</reference>
<dbReference type="EC" id="2.5.1.18" evidence="1"/>
<gene>
    <name evidence="6" type="ORF">BGZ99_000865</name>
</gene>
<dbReference type="GO" id="GO:0006749">
    <property type="term" value="P:glutathione metabolic process"/>
    <property type="evidence" value="ECO:0007669"/>
    <property type="project" value="TreeGrafter"/>
</dbReference>
<dbReference type="InterPro" id="IPR050213">
    <property type="entry name" value="GST_superfamily"/>
</dbReference>
<evidence type="ECO:0000313" key="6">
    <source>
        <dbReference type="EMBL" id="KAG0309402.1"/>
    </source>
</evidence>
<sequence length="246" mass="28260">MTLTKLPIATKASSQFLSQAIKSSNSSYKILYFNLHARAEVTRTLLAFSGAKWEEISIDWATQKEQTPFQCIPVLYETTADGTILQIGETEVIERYLAKKFNLLGQNEWEQLMIEQYHSSTLALQVMYRQNFLFSPPEKRVESATSFYNDIFKKFVTVHERYLEKNGSNGHYIGQHLSLADIKTTSFLDRMTFLNPEGADLPVSAEKTPNLWKVREAVNSHPNIVAWNTSQRHQELDNLTATKFKK</sequence>
<evidence type="ECO:0000313" key="7">
    <source>
        <dbReference type="Proteomes" id="UP000738325"/>
    </source>
</evidence>